<dbReference type="InterPro" id="IPR036188">
    <property type="entry name" value="FAD/NAD-bd_sf"/>
</dbReference>
<comment type="cofactor">
    <cofactor evidence="1">
        <name>FAD</name>
        <dbReference type="ChEBI" id="CHEBI:57692"/>
    </cofactor>
</comment>
<dbReference type="Proteomes" id="UP001205740">
    <property type="component" value="Unassembled WGS sequence"/>
</dbReference>
<dbReference type="Gene3D" id="3.50.50.60">
    <property type="entry name" value="FAD/NAD(P)-binding domain"/>
    <property type="match status" value="1"/>
</dbReference>
<feature type="domain" description="Glucose-methanol-choline oxidoreductase N-terminal" evidence="7">
    <location>
        <begin position="87"/>
        <end position="110"/>
    </location>
</feature>
<evidence type="ECO:0000256" key="4">
    <source>
        <dbReference type="ARBA" id="ARBA00022827"/>
    </source>
</evidence>
<organism evidence="9 10">
    <name type="scientific">Williamsia serinedens</name>
    <dbReference type="NCBI Taxonomy" id="391736"/>
    <lineage>
        <taxon>Bacteria</taxon>
        <taxon>Bacillati</taxon>
        <taxon>Actinomycetota</taxon>
        <taxon>Actinomycetes</taxon>
        <taxon>Mycobacteriales</taxon>
        <taxon>Nocardiaceae</taxon>
        <taxon>Williamsia</taxon>
    </lineage>
</organism>
<keyword evidence="3 5" id="KW-0285">Flavoprotein</keyword>
<keyword evidence="4 5" id="KW-0274">FAD</keyword>
<sequence length="536" mass="57390">MSTAETTAPTTDVIVVGAGSAGAVIAARLTEDAGTHVTLLEAGGPDKDKFIHIPAAFAQLFRTDVDWDYFTVEQPELKQRGIYWPRGKTLGGSSSLNAMMWVRGFQADYDAWAAQAGGQWSYDEAVEYYRRIENAPWSTDPDHGHGGPMEISQQRSPSPLDDLFLAAVDSLGYPTVPPNTAVPHGFSRTTVTQKRGARWSTADAYLKTATKRDNLDLHTNAHVTRILFDGNRAVGVEVVENGARRQIHARREVVLCGGAVNSPQVLMNSGIGDADHLRGFGIDVVADRPDVGSHMRDHLAAGITKNTDETTLFHATKLPSLANYLLRRRGLLTSNVAEVYGFVQSGLAADSDLADVEILFVPASFLGEGLVEVAEDGITIAAVLQQPRSTGTVRLTGADPLAKPAIDPRYLSDPDGLDRATLNAGVELCIRISETAPLSDVMGDRWLRPALDGSPSLGEVVDAAVNSDTQTLYHPVGTCRMGTDDDSVVDPELRVRGVTGLRVADASVMPVIVRGHTNAPAIMIGEKAADLIRASA</sequence>
<evidence type="ECO:0000259" key="7">
    <source>
        <dbReference type="PROSITE" id="PS00623"/>
    </source>
</evidence>
<dbReference type="PIRSF" id="PIRSF000137">
    <property type="entry name" value="Alcohol_oxidase"/>
    <property type="match status" value="1"/>
</dbReference>
<dbReference type="Gene3D" id="3.30.560.10">
    <property type="entry name" value="Glucose Oxidase, domain 3"/>
    <property type="match status" value="1"/>
</dbReference>
<dbReference type="EMBL" id="JAMTCG010000002">
    <property type="protein sequence ID" value="MCP2159571.1"/>
    <property type="molecule type" value="Genomic_DNA"/>
</dbReference>
<dbReference type="PANTHER" id="PTHR11552">
    <property type="entry name" value="GLUCOSE-METHANOL-CHOLINE GMC OXIDOREDUCTASE"/>
    <property type="match status" value="1"/>
</dbReference>
<comment type="caution">
    <text evidence="9">The sequence shown here is derived from an EMBL/GenBank/DDBJ whole genome shotgun (WGS) entry which is preliminary data.</text>
</comment>
<comment type="similarity">
    <text evidence="2 5">Belongs to the GMC oxidoreductase family.</text>
</comment>
<dbReference type="SUPFAM" id="SSF51905">
    <property type="entry name" value="FAD/NAD(P)-binding domain"/>
    <property type="match status" value="1"/>
</dbReference>
<dbReference type="InterPro" id="IPR007867">
    <property type="entry name" value="GMC_OxRtase_C"/>
</dbReference>
<reference evidence="9 10" key="1">
    <citation type="submission" date="2022-06" db="EMBL/GenBank/DDBJ databases">
        <title>Genomic Encyclopedia of Archaeal and Bacterial Type Strains, Phase II (KMG-II): from individual species to whole genera.</title>
        <authorList>
            <person name="Goeker M."/>
        </authorList>
    </citation>
    <scope>NUCLEOTIDE SEQUENCE [LARGE SCALE GENOMIC DNA]</scope>
    <source>
        <strain evidence="9 10">DSM 45037</strain>
    </source>
</reference>
<dbReference type="PROSITE" id="PS00623">
    <property type="entry name" value="GMC_OXRED_1"/>
    <property type="match status" value="1"/>
</dbReference>
<dbReference type="PROSITE" id="PS00624">
    <property type="entry name" value="GMC_OXRED_2"/>
    <property type="match status" value="1"/>
</dbReference>
<dbReference type="Pfam" id="PF00732">
    <property type="entry name" value="GMC_oxred_N"/>
    <property type="match status" value="1"/>
</dbReference>
<dbReference type="Pfam" id="PF05199">
    <property type="entry name" value="GMC_oxred_C"/>
    <property type="match status" value="1"/>
</dbReference>
<keyword evidence="10" id="KW-1185">Reference proteome</keyword>
<accession>A0ABT1GXF4</accession>
<proteinExistence type="inferred from homology"/>
<dbReference type="SUPFAM" id="SSF54373">
    <property type="entry name" value="FAD-linked reductases, C-terminal domain"/>
    <property type="match status" value="1"/>
</dbReference>
<evidence type="ECO:0000256" key="5">
    <source>
        <dbReference type="RuleBase" id="RU003968"/>
    </source>
</evidence>
<dbReference type="PANTHER" id="PTHR11552:SF147">
    <property type="entry name" value="CHOLINE DEHYDROGENASE, MITOCHONDRIAL"/>
    <property type="match status" value="1"/>
</dbReference>
<gene>
    <name evidence="9" type="ORF">LX12_000750</name>
</gene>
<evidence type="ECO:0000256" key="1">
    <source>
        <dbReference type="ARBA" id="ARBA00001974"/>
    </source>
</evidence>
<dbReference type="RefSeq" id="WP_253653205.1">
    <property type="nucleotide sequence ID" value="NZ_BAAAOE010000001.1"/>
</dbReference>
<dbReference type="InterPro" id="IPR012132">
    <property type="entry name" value="GMC_OxRdtase"/>
</dbReference>
<evidence type="ECO:0000259" key="8">
    <source>
        <dbReference type="PROSITE" id="PS00624"/>
    </source>
</evidence>
<evidence type="ECO:0000256" key="2">
    <source>
        <dbReference type="ARBA" id="ARBA00010790"/>
    </source>
</evidence>
<evidence type="ECO:0000256" key="6">
    <source>
        <dbReference type="SAM" id="MobiDB-lite"/>
    </source>
</evidence>
<feature type="domain" description="Glucose-methanol-choline oxidoreductase N-terminal" evidence="8">
    <location>
        <begin position="258"/>
        <end position="272"/>
    </location>
</feature>
<feature type="region of interest" description="Disordered" evidence="6">
    <location>
        <begin position="137"/>
        <end position="156"/>
    </location>
</feature>
<dbReference type="InterPro" id="IPR000172">
    <property type="entry name" value="GMC_OxRdtase_N"/>
</dbReference>
<protein>
    <submittedName>
        <fullName evidence="9">Choline dehydrogenase</fullName>
    </submittedName>
</protein>
<evidence type="ECO:0000313" key="9">
    <source>
        <dbReference type="EMBL" id="MCP2159571.1"/>
    </source>
</evidence>
<name>A0ABT1GXF4_9NOCA</name>
<evidence type="ECO:0000256" key="3">
    <source>
        <dbReference type="ARBA" id="ARBA00022630"/>
    </source>
</evidence>
<evidence type="ECO:0000313" key="10">
    <source>
        <dbReference type="Proteomes" id="UP001205740"/>
    </source>
</evidence>